<sequence length="242" mass="28942">MMNLLIIQAHMGSTRLPGKVMKKICDKEVLLHVYERCNKCKLIDKIIIATSTDKDNDEIEKFCCINNIECFRGNENDVLDRYYQCAKLYNPNFIVRVTSDCPLLEPRLIDYWLENAINDNVDFVEEEKEIFTGFGVDIFSFNSLIKMKKKATTNKQKEHVVGYYYDNKNQFINKKYPLKDNLKYLYRDYRLTLDTKEDFELISLLYKKFYHNDFLDLQEVMCYLDKNNQILEINNMINQKLY</sequence>
<dbReference type="Pfam" id="PF02348">
    <property type="entry name" value="CTP_transf_3"/>
    <property type="match status" value="1"/>
</dbReference>
<organism evidence="1 2">
    <name type="scientific">Clostridium fallax</name>
    <dbReference type="NCBI Taxonomy" id="1533"/>
    <lineage>
        <taxon>Bacteria</taxon>
        <taxon>Bacillati</taxon>
        <taxon>Bacillota</taxon>
        <taxon>Clostridia</taxon>
        <taxon>Eubacteriales</taxon>
        <taxon>Clostridiaceae</taxon>
        <taxon>Clostridium</taxon>
    </lineage>
</organism>
<dbReference type="AlphaFoldDB" id="A0A1M4UKQ4"/>
<dbReference type="InterPro" id="IPR003329">
    <property type="entry name" value="Cytidylyl_trans"/>
</dbReference>
<dbReference type="STRING" id="1533.SAMN05443638_10572"/>
<dbReference type="InterPro" id="IPR029044">
    <property type="entry name" value="Nucleotide-diphossugar_trans"/>
</dbReference>
<evidence type="ECO:0000313" key="1">
    <source>
        <dbReference type="EMBL" id="SHE57235.1"/>
    </source>
</evidence>
<dbReference type="PANTHER" id="PTHR42866:SF1">
    <property type="entry name" value="SPORE COAT POLYSACCHARIDE BIOSYNTHESIS PROTEIN SPSF"/>
    <property type="match status" value="1"/>
</dbReference>
<dbReference type="Proteomes" id="UP000184035">
    <property type="component" value="Unassembled WGS sequence"/>
</dbReference>
<keyword evidence="2" id="KW-1185">Reference proteome</keyword>
<dbReference type="GO" id="GO:0005829">
    <property type="term" value="C:cytosol"/>
    <property type="evidence" value="ECO:0007669"/>
    <property type="project" value="TreeGrafter"/>
</dbReference>
<gene>
    <name evidence="1" type="ORF">SAMN05443638_10572</name>
</gene>
<accession>A0A1M4UKQ4</accession>
<evidence type="ECO:0000313" key="2">
    <source>
        <dbReference type="Proteomes" id="UP000184035"/>
    </source>
</evidence>
<dbReference type="SUPFAM" id="SSF53448">
    <property type="entry name" value="Nucleotide-diphospho-sugar transferases"/>
    <property type="match status" value="1"/>
</dbReference>
<protein>
    <submittedName>
        <fullName evidence="1">Spore coat polysaccharide biosynthesis protein SpsF</fullName>
    </submittedName>
</protein>
<dbReference type="EMBL" id="FQVM01000005">
    <property type="protein sequence ID" value="SHE57235.1"/>
    <property type="molecule type" value="Genomic_DNA"/>
</dbReference>
<proteinExistence type="predicted"/>
<dbReference type="Gene3D" id="3.90.550.10">
    <property type="entry name" value="Spore Coat Polysaccharide Biosynthesis Protein SpsA, Chain A"/>
    <property type="match status" value="1"/>
</dbReference>
<dbReference type="CDD" id="cd02518">
    <property type="entry name" value="GT2_SpsF"/>
    <property type="match status" value="1"/>
</dbReference>
<dbReference type="PANTHER" id="PTHR42866">
    <property type="entry name" value="3-DEOXY-MANNO-OCTULOSONATE CYTIDYLYLTRANSFERASE"/>
    <property type="match status" value="1"/>
</dbReference>
<reference evidence="1 2" key="1">
    <citation type="submission" date="2016-11" db="EMBL/GenBank/DDBJ databases">
        <authorList>
            <person name="Jaros S."/>
            <person name="Januszkiewicz K."/>
            <person name="Wedrychowicz H."/>
        </authorList>
    </citation>
    <scope>NUCLEOTIDE SEQUENCE [LARGE SCALE GENOMIC DNA]</scope>
    <source>
        <strain evidence="1 2">DSM 2631</strain>
    </source>
</reference>
<name>A0A1M4UKQ4_9CLOT</name>